<evidence type="ECO:0000313" key="1">
    <source>
        <dbReference type="EMBL" id="MCZ8535329.1"/>
    </source>
</evidence>
<evidence type="ECO:0000313" key="2">
    <source>
        <dbReference type="Proteomes" id="UP001152172"/>
    </source>
</evidence>
<sequence>MLCIFYALNCFKTPTFIVEPKNKYSQIISIHGEELLIFTTYYHTEKKTSIDKIFELEDSTEKPLQKIYKNVKIKTKKDRYYITAEDGLSLEFRKIGERIIVDEEGVEYYTSKYPE</sequence>
<name>A0A9X3LFE0_9BACI</name>
<gene>
    <name evidence="1" type="ORF">M9R61_18665</name>
</gene>
<protein>
    <submittedName>
        <fullName evidence="1">Uncharacterized protein</fullName>
    </submittedName>
</protein>
<dbReference type="AlphaFoldDB" id="A0A9X3LFE0"/>
<organism evidence="1 2">
    <name type="scientific">Psychrobacillus psychrodurans</name>
    <dbReference type="NCBI Taxonomy" id="126157"/>
    <lineage>
        <taxon>Bacteria</taxon>
        <taxon>Bacillati</taxon>
        <taxon>Bacillota</taxon>
        <taxon>Bacilli</taxon>
        <taxon>Bacillales</taxon>
        <taxon>Bacillaceae</taxon>
        <taxon>Psychrobacillus</taxon>
    </lineage>
</organism>
<dbReference type="EMBL" id="JAMKBI010000019">
    <property type="protein sequence ID" value="MCZ8535329.1"/>
    <property type="molecule type" value="Genomic_DNA"/>
</dbReference>
<reference evidence="1" key="1">
    <citation type="submission" date="2022-05" db="EMBL/GenBank/DDBJ databases">
        <authorList>
            <person name="Colautti A."/>
            <person name="Iacumin L."/>
        </authorList>
    </citation>
    <scope>NUCLEOTIDE SEQUENCE</scope>
    <source>
        <strain evidence="1">DSM 30747</strain>
    </source>
</reference>
<dbReference type="Proteomes" id="UP001152172">
    <property type="component" value="Unassembled WGS sequence"/>
</dbReference>
<keyword evidence="2" id="KW-1185">Reference proteome</keyword>
<dbReference type="RefSeq" id="WP_269923315.1">
    <property type="nucleotide sequence ID" value="NZ_JAMKBI010000019.1"/>
</dbReference>
<accession>A0A9X3LFE0</accession>
<comment type="caution">
    <text evidence="1">The sequence shown here is derived from an EMBL/GenBank/DDBJ whole genome shotgun (WGS) entry which is preliminary data.</text>
</comment>
<proteinExistence type="predicted"/>